<name>A0A516WZD3_9ACTN</name>
<gene>
    <name evidence="1" type="ORF">FO059_01030</name>
</gene>
<keyword evidence="2" id="KW-1185">Reference proteome</keyword>
<dbReference type="SUPFAM" id="SSF53850">
    <property type="entry name" value="Periplasmic binding protein-like II"/>
    <property type="match status" value="1"/>
</dbReference>
<reference evidence="1 2" key="1">
    <citation type="submission" date="2019-07" db="EMBL/GenBank/DDBJ databases">
        <title>Tomitella cavernea sp. nov., an actinomycete isolated from soil.</title>
        <authorList>
            <person name="Cheng J."/>
        </authorList>
    </citation>
    <scope>NUCLEOTIDE SEQUENCE [LARGE SCALE GENOMIC DNA]</scope>
    <source>
        <strain evidence="1 2">HY188</strain>
    </source>
</reference>
<dbReference type="KEGG" id="toy:FO059_01030"/>
<evidence type="ECO:0000313" key="1">
    <source>
        <dbReference type="EMBL" id="QDQ96183.1"/>
    </source>
</evidence>
<dbReference type="EMBL" id="CP041765">
    <property type="protein sequence ID" value="QDQ96183.1"/>
    <property type="molecule type" value="Genomic_DNA"/>
</dbReference>
<dbReference type="AlphaFoldDB" id="A0A516WZD3"/>
<accession>A0A516WZD3</accession>
<protein>
    <submittedName>
        <fullName evidence="1">Uncharacterized protein</fullName>
    </submittedName>
</protein>
<dbReference type="Proteomes" id="UP000317344">
    <property type="component" value="Chromosome"/>
</dbReference>
<proteinExistence type="predicted"/>
<reference evidence="1 2" key="2">
    <citation type="submission" date="2019-07" db="EMBL/GenBank/DDBJ databases">
        <authorList>
            <person name="Huang Y."/>
        </authorList>
    </citation>
    <scope>NUCLEOTIDE SEQUENCE [LARGE SCALE GENOMIC DNA]</scope>
    <source>
        <strain evidence="1 2">HY188</strain>
    </source>
</reference>
<sequence length="113" mass="12727">MAYLAPARPAPARTRSTVRAALGRGRRVVYLWRRLKHAFSGRETPRAGIRADGAAADDAAKKDVLTRIQQRMNETLPWQPWGASPNLDVWRSDVHGVKVTFDEIMLFDDAWIG</sequence>
<evidence type="ECO:0000313" key="2">
    <source>
        <dbReference type="Proteomes" id="UP000317344"/>
    </source>
</evidence>
<organism evidence="1 2">
    <name type="scientific">Tomitella fengzijianii</name>
    <dbReference type="NCBI Taxonomy" id="2597660"/>
    <lineage>
        <taxon>Bacteria</taxon>
        <taxon>Bacillati</taxon>
        <taxon>Actinomycetota</taxon>
        <taxon>Actinomycetes</taxon>
        <taxon>Mycobacteriales</taxon>
        <taxon>Tomitella</taxon>
    </lineage>
</organism>
<dbReference type="RefSeq" id="WP_143905616.1">
    <property type="nucleotide sequence ID" value="NZ_CP041765.1"/>
</dbReference>